<evidence type="ECO:0000313" key="7">
    <source>
        <dbReference type="EMBL" id="VFU19568.1"/>
    </source>
</evidence>
<dbReference type="AlphaFoldDB" id="A0A485MDP3"/>
<reference evidence="7" key="1">
    <citation type="submission" date="2019-03" db="EMBL/GenBank/DDBJ databases">
        <authorList>
            <person name="Hao L."/>
        </authorList>
    </citation>
    <scope>NUCLEOTIDE SEQUENCE</scope>
</reference>
<feature type="transmembrane region" description="Helical" evidence="6">
    <location>
        <begin position="20"/>
        <end position="36"/>
    </location>
</feature>
<evidence type="ECO:0000256" key="2">
    <source>
        <dbReference type="ARBA" id="ARBA00022475"/>
    </source>
</evidence>
<keyword evidence="2" id="KW-1003">Cell membrane</keyword>
<accession>A0A485MDP3</accession>
<keyword evidence="3 6" id="KW-0812">Transmembrane</keyword>
<feature type="transmembrane region" description="Helical" evidence="6">
    <location>
        <begin position="106"/>
        <end position="128"/>
    </location>
</feature>
<organism evidence="7">
    <name type="scientific">anaerobic digester metagenome</name>
    <dbReference type="NCBI Taxonomy" id="1263854"/>
    <lineage>
        <taxon>unclassified sequences</taxon>
        <taxon>metagenomes</taxon>
        <taxon>ecological metagenomes</taxon>
    </lineage>
</organism>
<evidence type="ECO:0000256" key="6">
    <source>
        <dbReference type="SAM" id="Phobius"/>
    </source>
</evidence>
<evidence type="ECO:0000256" key="4">
    <source>
        <dbReference type="ARBA" id="ARBA00022989"/>
    </source>
</evidence>
<gene>
    <name evidence="7" type="primary">CbiQ</name>
    <name evidence="7" type="ORF">SCFA_840003</name>
</gene>
<evidence type="ECO:0000256" key="1">
    <source>
        <dbReference type="ARBA" id="ARBA00004141"/>
    </source>
</evidence>
<dbReference type="PANTHER" id="PTHR34857">
    <property type="entry name" value="SLL0384 PROTEIN"/>
    <property type="match status" value="1"/>
</dbReference>
<name>A0A485MDP3_9ZZZZ</name>
<keyword evidence="5 6" id="KW-0472">Membrane</keyword>
<feature type="transmembrane region" description="Helical" evidence="6">
    <location>
        <begin position="239"/>
        <end position="259"/>
    </location>
</feature>
<dbReference type="CDD" id="cd16914">
    <property type="entry name" value="EcfT"/>
    <property type="match status" value="1"/>
</dbReference>
<dbReference type="EMBL" id="CAADRN010000388">
    <property type="protein sequence ID" value="VFU19568.1"/>
    <property type="molecule type" value="Genomic_DNA"/>
</dbReference>
<dbReference type="InterPro" id="IPR003339">
    <property type="entry name" value="ABC/ECF_trnsptr_transmembrane"/>
</dbReference>
<evidence type="ECO:0000256" key="3">
    <source>
        <dbReference type="ARBA" id="ARBA00022692"/>
    </source>
</evidence>
<dbReference type="GO" id="GO:0005886">
    <property type="term" value="C:plasma membrane"/>
    <property type="evidence" value="ECO:0007669"/>
    <property type="project" value="UniProtKB-ARBA"/>
</dbReference>
<feature type="transmembrane region" description="Helical" evidence="6">
    <location>
        <begin position="42"/>
        <end position="59"/>
    </location>
</feature>
<keyword evidence="4 6" id="KW-1133">Transmembrane helix</keyword>
<dbReference type="InterPro" id="IPR051611">
    <property type="entry name" value="ECF_transporter_component"/>
</dbReference>
<dbReference type="PANTHER" id="PTHR34857:SF2">
    <property type="entry name" value="SLL0384 PROTEIN"/>
    <property type="match status" value="1"/>
</dbReference>
<sequence>MAAVAEYISRNSPIHRLNPLTKMIWALSILGVGLLFNDYRYLLALLASVLLVAAAAGVLRSLLPAAAGLTVFALILLLSQALFYGQGQVLFYLVPVSNRLAVTGPGLLSGIAMAARMMALVLSFLIFLATTRTRDIVLTLVEKLKVPYDYAFMFMTALRFIPAFFSEVRQVSEAQQARAYAVEGWNPVKKIRAYAPVAVPLVLLSLNKADQLAMAMETRGYSGGLRTCLREAKMGVADYGLSVLLALLLVGSAAARLAGYGLM</sequence>
<evidence type="ECO:0000256" key="5">
    <source>
        <dbReference type="ARBA" id="ARBA00023136"/>
    </source>
</evidence>
<proteinExistence type="predicted"/>
<comment type="subcellular location">
    <subcellularLocation>
        <location evidence="1">Membrane</location>
        <topology evidence="1">Multi-pass membrane protein</topology>
    </subcellularLocation>
</comment>
<feature type="transmembrane region" description="Helical" evidence="6">
    <location>
        <begin position="66"/>
        <end position="86"/>
    </location>
</feature>
<dbReference type="Pfam" id="PF02361">
    <property type="entry name" value="CbiQ"/>
    <property type="match status" value="1"/>
</dbReference>
<protein>
    <submittedName>
        <fullName evidence="7">ABC-type cobalt transport system, permease component CbiQ and related transporters</fullName>
    </submittedName>
</protein>